<proteinExistence type="predicted"/>
<dbReference type="Proteomes" id="UP001597233">
    <property type="component" value="Unassembled WGS sequence"/>
</dbReference>
<keyword evidence="3" id="KW-1185">Reference proteome</keyword>
<comment type="caution">
    <text evidence="2">The sequence shown here is derived from an EMBL/GenBank/DDBJ whole genome shotgun (WGS) entry which is preliminary data.</text>
</comment>
<reference evidence="3" key="1">
    <citation type="journal article" date="2019" name="Int. J. Syst. Evol. Microbiol.">
        <title>The Global Catalogue of Microorganisms (GCM) 10K type strain sequencing project: providing services to taxonomists for standard genome sequencing and annotation.</title>
        <authorList>
            <consortium name="The Broad Institute Genomics Platform"/>
            <consortium name="The Broad Institute Genome Sequencing Center for Infectious Disease"/>
            <person name="Wu L."/>
            <person name="Ma J."/>
        </authorList>
    </citation>
    <scope>NUCLEOTIDE SEQUENCE [LARGE SCALE GENOMIC DNA]</scope>
    <source>
        <strain evidence="3">CCUG 54950</strain>
    </source>
</reference>
<evidence type="ECO:0000313" key="3">
    <source>
        <dbReference type="Proteomes" id="UP001597233"/>
    </source>
</evidence>
<protein>
    <submittedName>
        <fullName evidence="2">Uncharacterized protein</fullName>
    </submittedName>
</protein>
<accession>A0ABW4RGT8</accession>
<organism evidence="2 3">
    <name type="scientific">Paenibacillus wenxiniae</name>
    <dbReference type="NCBI Taxonomy" id="1636843"/>
    <lineage>
        <taxon>Bacteria</taxon>
        <taxon>Bacillati</taxon>
        <taxon>Bacillota</taxon>
        <taxon>Bacilli</taxon>
        <taxon>Bacillales</taxon>
        <taxon>Paenibacillaceae</taxon>
        <taxon>Paenibacillus</taxon>
    </lineage>
</organism>
<evidence type="ECO:0000256" key="1">
    <source>
        <dbReference type="SAM" id="Coils"/>
    </source>
</evidence>
<name>A0ABW4RGT8_9BACL</name>
<sequence length="207" mass="23926">MSDSILIEVDEMSRQIMEELQSRIEAGNYQSFTQIKTDIVTPIESIQRTLKQHAQSNQRSNEDIKEQIDLLQHHLSQLQRYIGDIAPSIHAEVQAATTQWQTLVTPLNERIHTILTTIDQLIAQVAPIPSLTMTVQELQNQSHHLDMQLTQQSEQMSQLIILLHEQQQQQLAAQQLLLEKITKVEADIAWNGRSLFKKWFGGRKRYI</sequence>
<keyword evidence="1" id="KW-0175">Coiled coil</keyword>
<evidence type="ECO:0000313" key="2">
    <source>
        <dbReference type="EMBL" id="MFD1885045.1"/>
    </source>
</evidence>
<gene>
    <name evidence="2" type="ORF">ACFSC9_05850</name>
</gene>
<dbReference type="EMBL" id="JBHUEH010000011">
    <property type="protein sequence ID" value="MFD1885045.1"/>
    <property type="molecule type" value="Genomic_DNA"/>
</dbReference>
<dbReference type="RefSeq" id="WP_347325906.1">
    <property type="nucleotide sequence ID" value="NZ_JBCGUH010000008.1"/>
</dbReference>
<feature type="coiled-coil region" evidence="1">
    <location>
        <begin position="43"/>
        <end position="81"/>
    </location>
</feature>
<dbReference type="SUPFAM" id="SSF46966">
    <property type="entry name" value="Spectrin repeat"/>
    <property type="match status" value="1"/>
</dbReference>